<evidence type="ECO:0000256" key="1">
    <source>
        <dbReference type="ARBA" id="ARBA00005184"/>
    </source>
</evidence>
<evidence type="ECO:0000256" key="2">
    <source>
        <dbReference type="ARBA" id="ARBA00008891"/>
    </source>
</evidence>
<evidence type="ECO:0000256" key="3">
    <source>
        <dbReference type="ARBA" id="ARBA00013229"/>
    </source>
</evidence>
<keyword evidence="6" id="KW-0063">Aspartyl esterase</keyword>
<dbReference type="EMBL" id="MCOG01000187">
    <property type="protein sequence ID" value="ORY28205.1"/>
    <property type="molecule type" value="Genomic_DNA"/>
</dbReference>
<dbReference type="PROSITE" id="PS00562">
    <property type="entry name" value="CBM1_1"/>
    <property type="match status" value="1"/>
</dbReference>
<reference evidence="10 11" key="1">
    <citation type="submission" date="2016-08" db="EMBL/GenBank/DDBJ databases">
        <title>A Parts List for Fungal Cellulosomes Revealed by Comparative Genomics.</title>
        <authorList>
            <consortium name="DOE Joint Genome Institute"/>
            <person name="Haitjema C.H."/>
            <person name="Gilmore S.P."/>
            <person name="Henske J.K."/>
            <person name="Solomon K.V."/>
            <person name="De Groot R."/>
            <person name="Kuo A."/>
            <person name="Mondo S.J."/>
            <person name="Salamov A.A."/>
            <person name="Labutti K."/>
            <person name="Zhao Z."/>
            <person name="Chiniquy J."/>
            <person name="Barry K."/>
            <person name="Brewer H.M."/>
            <person name="Purvine S.O."/>
            <person name="Wright A.T."/>
            <person name="Boxma B."/>
            <person name="Van Alen T."/>
            <person name="Hackstein J.H."/>
            <person name="Baker S.E."/>
            <person name="Grigoriev I.V."/>
            <person name="O'Malley M.A."/>
        </authorList>
    </citation>
    <scope>NUCLEOTIDE SEQUENCE [LARGE SCALE GENOMIC DNA]</scope>
    <source>
        <strain evidence="10 11">G1</strain>
    </source>
</reference>
<evidence type="ECO:0000259" key="9">
    <source>
        <dbReference type="PROSITE" id="PS51164"/>
    </source>
</evidence>
<dbReference type="PROSITE" id="PS51164">
    <property type="entry name" value="CBM1_2"/>
    <property type="match status" value="1"/>
</dbReference>
<evidence type="ECO:0000256" key="7">
    <source>
        <dbReference type="ARBA" id="ARBA00042203"/>
    </source>
</evidence>
<keyword evidence="4 8" id="KW-0732">Signal</keyword>
<dbReference type="InterPro" id="IPR035971">
    <property type="entry name" value="CBD_sf"/>
</dbReference>
<evidence type="ECO:0000256" key="5">
    <source>
        <dbReference type="ARBA" id="ARBA00022801"/>
    </source>
</evidence>
<keyword evidence="5" id="KW-0378">Hydrolase</keyword>
<organism evidence="10 11">
    <name type="scientific">Neocallimastix californiae</name>
    <dbReference type="NCBI Taxonomy" id="1754190"/>
    <lineage>
        <taxon>Eukaryota</taxon>
        <taxon>Fungi</taxon>
        <taxon>Fungi incertae sedis</taxon>
        <taxon>Chytridiomycota</taxon>
        <taxon>Chytridiomycota incertae sedis</taxon>
        <taxon>Neocallimastigomycetes</taxon>
        <taxon>Neocallimastigales</taxon>
        <taxon>Neocallimastigaceae</taxon>
        <taxon>Neocallimastix</taxon>
    </lineage>
</organism>
<dbReference type="STRING" id="1754190.A0A1Y2B295"/>
<dbReference type="GO" id="GO:0030248">
    <property type="term" value="F:cellulose binding"/>
    <property type="evidence" value="ECO:0007669"/>
    <property type="project" value="InterPro"/>
</dbReference>
<keyword evidence="11" id="KW-1185">Reference proteome</keyword>
<name>A0A1Y2B295_9FUNG</name>
<evidence type="ECO:0000313" key="10">
    <source>
        <dbReference type="EMBL" id="ORY28205.1"/>
    </source>
</evidence>
<dbReference type="Pfam" id="PF00734">
    <property type="entry name" value="CBM_1"/>
    <property type="match status" value="1"/>
</dbReference>
<dbReference type="SUPFAM" id="SSF51126">
    <property type="entry name" value="Pectin lyase-like"/>
    <property type="match status" value="1"/>
</dbReference>
<dbReference type="Gene3D" id="2.160.20.10">
    <property type="entry name" value="Single-stranded right-handed beta-helix, Pectin lyase-like"/>
    <property type="match status" value="1"/>
</dbReference>
<dbReference type="InterPro" id="IPR012334">
    <property type="entry name" value="Pectin_lyas_fold"/>
</dbReference>
<proteinExistence type="inferred from homology"/>
<dbReference type="Pfam" id="PF01095">
    <property type="entry name" value="Pectinesterase"/>
    <property type="match status" value="1"/>
</dbReference>
<accession>A0A1Y2B295</accession>
<evidence type="ECO:0000313" key="11">
    <source>
        <dbReference type="Proteomes" id="UP000193920"/>
    </source>
</evidence>
<dbReference type="Proteomes" id="UP000193920">
    <property type="component" value="Unassembled WGS sequence"/>
</dbReference>
<dbReference type="InterPro" id="IPR011050">
    <property type="entry name" value="Pectin_lyase_fold/virulence"/>
</dbReference>
<gene>
    <name evidence="10" type="ORF">LY90DRAFT_674153</name>
</gene>
<evidence type="ECO:0000256" key="4">
    <source>
        <dbReference type="ARBA" id="ARBA00022729"/>
    </source>
</evidence>
<comment type="similarity">
    <text evidence="2">Belongs to the pectinesterase family.</text>
</comment>
<dbReference type="GO" id="GO:0030599">
    <property type="term" value="F:pectinesterase activity"/>
    <property type="evidence" value="ECO:0007669"/>
    <property type="project" value="UniProtKB-EC"/>
</dbReference>
<feature type="signal peptide" evidence="8">
    <location>
        <begin position="1"/>
        <end position="19"/>
    </location>
</feature>
<dbReference type="GO" id="GO:0042545">
    <property type="term" value="P:cell wall modification"/>
    <property type="evidence" value="ECO:0007669"/>
    <property type="project" value="InterPro"/>
</dbReference>
<feature type="domain" description="CBM1" evidence="9">
    <location>
        <begin position="366"/>
        <end position="401"/>
    </location>
</feature>
<dbReference type="SMART" id="SM00236">
    <property type="entry name" value="fCBD"/>
    <property type="match status" value="1"/>
</dbReference>
<dbReference type="UniPathway" id="UPA00545">
    <property type="reaction ID" value="UER00823"/>
</dbReference>
<evidence type="ECO:0000256" key="6">
    <source>
        <dbReference type="ARBA" id="ARBA00023085"/>
    </source>
</evidence>
<sequence>MNCKIYCFVLALLIQTINAFSQNNLPKGSLIVAKDGSGNYKTVQSAIDALSSSASSERVVFIKSGTYNEQVSIKKHYVTLIGENKDKVIITYDLNNAKTGSSAECATVKVQANNFKAFDITFQNTAPFPGNNAQAPAFYSLGNDHFFQNCNFLSYQDTLLSYQGTQYFKKCYIRGVTDFIWGYGRAVFDSCIIHAVNKGGKDAYLTANGNEDSNFKAGGFLIVNSQVKVDSDINYYLGRLWKKNCYVIFANTELPGSQLKNPGWLTFSGYDNYKNTSKVGEYKCYGSNYSTGGRASFATNFSSVPSIAEFLGGNISYASNSVYFTSSSSAASSSNASSNNASSNNASSNNASSNNASSNNASSNKNCNSLWAQCGGTNFNGATCCSQGTCKFINQWYSQCQ</sequence>
<dbReference type="GO" id="GO:0016829">
    <property type="term" value="F:lyase activity"/>
    <property type="evidence" value="ECO:0007669"/>
    <property type="project" value="UniProtKB-KW"/>
</dbReference>
<dbReference type="GO" id="GO:0045490">
    <property type="term" value="P:pectin catabolic process"/>
    <property type="evidence" value="ECO:0007669"/>
    <property type="project" value="UniProtKB-UniPathway"/>
</dbReference>
<dbReference type="InterPro" id="IPR000254">
    <property type="entry name" value="CBD"/>
</dbReference>
<comment type="caution">
    <text evidence="10">The sequence shown here is derived from an EMBL/GenBank/DDBJ whole genome shotgun (WGS) entry which is preliminary data.</text>
</comment>
<dbReference type="EC" id="3.1.1.11" evidence="3"/>
<dbReference type="GO" id="GO:0005576">
    <property type="term" value="C:extracellular region"/>
    <property type="evidence" value="ECO:0007669"/>
    <property type="project" value="InterPro"/>
</dbReference>
<keyword evidence="10" id="KW-0456">Lyase</keyword>
<comment type="pathway">
    <text evidence="1">Glycan metabolism; pectin degradation; 2-dehydro-3-deoxy-D-gluconate from pectin: step 1/5.</text>
</comment>
<feature type="chain" id="PRO_5012282331" description="pectinesterase" evidence="8">
    <location>
        <begin position="20"/>
        <end position="401"/>
    </location>
</feature>
<dbReference type="SUPFAM" id="SSF57180">
    <property type="entry name" value="Cellulose-binding domain"/>
    <property type="match status" value="1"/>
</dbReference>
<dbReference type="InterPro" id="IPR000070">
    <property type="entry name" value="Pectinesterase_cat"/>
</dbReference>
<dbReference type="OrthoDB" id="2019149at2759"/>
<evidence type="ECO:0000256" key="8">
    <source>
        <dbReference type="SAM" id="SignalP"/>
    </source>
</evidence>
<dbReference type="AlphaFoldDB" id="A0A1Y2B295"/>
<dbReference type="PANTHER" id="PTHR31321">
    <property type="entry name" value="ACYL-COA THIOESTER HYDROLASE YBHC-RELATED"/>
    <property type="match status" value="1"/>
</dbReference>
<dbReference type="PANTHER" id="PTHR31321:SF57">
    <property type="entry name" value="PECTINESTERASE 53-RELATED"/>
    <property type="match status" value="1"/>
</dbReference>
<protein>
    <recommendedName>
        <fullName evidence="3">pectinesterase</fullName>
        <ecNumber evidence="3">3.1.1.11</ecNumber>
    </recommendedName>
    <alternativeName>
        <fullName evidence="7">Pectin methylesterase A</fullName>
    </alternativeName>
</protein>